<protein>
    <submittedName>
        <fullName evidence="1">Uncharacterized protein</fullName>
    </submittedName>
</protein>
<gene>
    <name evidence="1" type="ORF">SPRG_14988</name>
</gene>
<sequence length="344" mass="37681">MTETSLPAWVTTNRHVVAWDDGFRPSGAAATDAAPAPGKMVVDQPKSSPGLFRVVENAVPDAVAAALYESAVAAKVWGVYIRTSDVFDRSLEAYPATKDDHARHTLALRTIRAFLLNAEASIPAADWANTHGVVVWVITSTVSDTVAYHMDYAEMFRYQTNVTYPPMYGATLHVSRLNETPESHMEGGAFYANTRGLDHYKEHGYKESLAPLPPLEQMTTDPSYVVVPYKYKRGIVMDGNFPHGSIPVSALPSETSRVVVGFNLFNYEIGPHAEAYPEHSAKFNKYVKVAQAAAAKTATLSLASIKRCPRQAAFLRFLLRKAKEKNLIQNATFVGHTSSSNTAT</sequence>
<dbReference type="Proteomes" id="UP000030745">
    <property type="component" value="Unassembled WGS sequence"/>
</dbReference>
<evidence type="ECO:0000313" key="1">
    <source>
        <dbReference type="EMBL" id="KDO19794.1"/>
    </source>
</evidence>
<reference evidence="1 2" key="1">
    <citation type="journal article" date="2013" name="PLoS Genet.">
        <title>Distinctive expansion of potential virulence genes in the genome of the oomycete fish pathogen Saprolegnia parasitica.</title>
        <authorList>
            <person name="Jiang R.H."/>
            <person name="de Bruijn I."/>
            <person name="Haas B.J."/>
            <person name="Belmonte R."/>
            <person name="Lobach L."/>
            <person name="Christie J."/>
            <person name="van den Ackerveken G."/>
            <person name="Bottin A."/>
            <person name="Bulone V."/>
            <person name="Diaz-Moreno S.M."/>
            <person name="Dumas B."/>
            <person name="Fan L."/>
            <person name="Gaulin E."/>
            <person name="Govers F."/>
            <person name="Grenville-Briggs L.J."/>
            <person name="Horner N.R."/>
            <person name="Levin J.Z."/>
            <person name="Mammella M."/>
            <person name="Meijer H.J."/>
            <person name="Morris P."/>
            <person name="Nusbaum C."/>
            <person name="Oome S."/>
            <person name="Phillips A.J."/>
            <person name="van Rooyen D."/>
            <person name="Rzeszutek E."/>
            <person name="Saraiva M."/>
            <person name="Secombes C.J."/>
            <person name="Seidl M.F."/>
            <person name="Snel B."/>
            <person name="Stassen J.H."/>
            <person name="Sykes S."/>
            <person name="Tripathy S."/>
            <person name="van den Berg H."/>
            <person name="Vega-Arreguin J.C."/>
            <person name="Wawra S."/>
            <person name="Young S.K."/>
            <person name="Zeng Q."/>
            <person name="Dieguez-Uribeondo J."/>
            <person name="Russ C."/>
            <person name="Tyler B.M."/>
            <person name="van West P."/>
        </authorList>
    </citation>
    <scope>NUCLEOTIDE SEQUENCE [LARGE SCALE GENOMIC DNA]</scope>
    <source>
        <strain evidence="1 2">CBS 223.65</strain>
    </source>
</reference>
<keyword evidence="2" id="KW-1185">Reference proteome</keyword>
<dbReference type="AlphaFoldDB" id="A0A067BMU6"/>
<accession>A0A067BMU6</accession>
<name>A0A067BMU6_SAPPC</name>
<dbReference type="GeneID" id="24136762"/>
<proteinExistence type="predicted"/>
<organism evidence="1 2">
    <name type="scientific">Saprolegnia parasitica (strain CBS 223.65)</name>
    <dbReference type="NCBI Taxonomy" id="695850"/>
    <lineage>
        <taxon>Eukaryota</taxon>
        <taxon>Sar</taxon>
        <taxon>Stramenopiles</taxon>
        <taxon>Oomycota</taxon>
        <taxon>Saprolegniomycetes</taxon>
        <taxon>Saprolegniales</taxon>
        <taxon>Saprolegniaceae</taxon>
        <taxon>Saprolegnia</taxon>
    </lineage>
</organism>
<dbReference type="EMBL" id="KK583334">
    <property type="protein sequence ID" value="KDO19794.1"/>
    <property type="molecule type" value="Genomic_DNA"/>
</dbReference>
<evidence type="ECO:0000313" key="2">
    <source>
        <dbReference type="Proteomes" id="UP000030745"/>
    </source>
</evidence>
<dbReference type="OMA" id="VIASDCN"/>
<dbReference type="KEGG" id="spar:SPRG_14988"/>
<dbReference type="OrthoDB" id="45637at2759"/>
<dbReference type="VEuPathDB" id="FungiDB:SPRG_14988"/>
<dbReference type="RefSeq" id="XP_012209502.1">
    <property type="nucleotide sequence ID" value="XM_012354112.1"/>
</dbReference>